<protein>
    <submittedName>
        <fullName evidence="1">Uncharacterized protein</fullName>
    </submittedName>
</protein>
<evidence type="ECO:0000313" key="1">
    <source>
        <dbReference type="EMBL" id="KAJ8616727.1"/>
    </source>
</evidence>
<proteinExistence type="predicted"/>
<gene>
    <name evidence="1" type="ORF">MRB53_036099</name>
</gene>
<accession>A0ACC2K6W4</accession>
<dbReference type="EMBL" id="CM056820">
    <property type="protein sequence ID" value="KAJ8616727.1"/>
    <property type="molecule type" value="Genomic_DNA"/>
</dbReference>
<reference evidence="1 2" key="1">
    <citation type="journal article" date="2022" name="Hortic Res">
        <title>A haplotype resolved chromosomal level avocado genome allows analysis of novel avocado genes.</title>
        <authorList>
            <person name="Nath O."/>
            <person name="Fletcher S.J."/>
            <person name="Hayward A."/>
            <person name="Shaw L.M."/>
            <person name="Masouleh A.K."/>
            <person name="Furtado A."/>
            <person name="Henry R.J."/>
            <person name="Mitter N."/>
        </authorList>
    </citation>
    <scope>NUCLEOTIDE SEQUENCE [LARGE SCALE GENOMIC DNA]</scope>
    <source>
        <strain evidence="2">cv. Hass</strain>
    </source>
</reference>
<comment type="caution">
    <text evidence="1">The sequence shown here is derived from an EMBL/GenBank/DDBJ whole genome shotgun (WGS) entry which is preliminary data.</text>
</comment>
<name>A0ACC2K6W4_PERAE</name>
<evidence type="ECO:0000313" key="2">
    <source>
        <dbReference type="Proteomes" id="UP001234297"/>
    </source>
</evidence>
<dbReference type="Proteomes" id="UP001234297">
    <property type="component" value="Chromosome 12"/>
</dbReference>
<organism evidence="1 2">
    <name type="scientific">Persea americana</name>
    <name type="common">Avocado</name>
    <dbReference type="NCBI Taxonomy" id="3435"/>
    <lineage>
        <taxon>Eukaryota</taxon>
        <taxon>Viridiplantae</taxon>
        <taxon>Streptophyta</taxon>
        <taxon>Embryophyta</taxon>
        <taxon>Tracheophyta</taxon>
        <taxon>Spermatophyta</taxon>
        <taxon>Magnoliopsida</taxon>
        <taxon>Magnoliidae</taxon>
        <taxon>Laurales</taxon>
        <taxon>Lauraceae</taxon>
        <taxon>Persea</taxon>
    </lineage>
</organism>
<keyword evidence="2" id="KW-1185">Reference proteome</keyword>
<sequence>MSVPKNIRSPDTRRTPKLTLLRRKSFFSWPTLMMIDLMKKLFGSWTLVAATTCGRKAFFSYLDETFRKSVKLGNNSSLQVMGKGRIHMQINNLAHVITEVFYVPDLKKNLFKYRSTTGERISYPNPTQPMQSISPRERTHHCNHYVTQSHVCSSSNYHTTRSGSTMFSYVFSKSRSAVALLLWTSESWWSQNALYMVKGLPQLKSSSLFCEDCLVGKQQRHSFPQESTWRALQILQLVHADIYGPISPISNSNKSMLSCKQVPKTFWPKAVNWTVHVLNRSPTLAVRNQTPEEAWSGTKPAVDHFRIFGCLAYVHVPDVKRTKLDDKSLKCVLLSVSEESKAYHTHGATVHASLELGEEHSDDSIDQNVARNLGTEAAPAVEDHADQDTPAPAVEDHANQDTLPPLVNSPDPIAAR</sequence>